<accession>X0W0I3</accession>
<organism evidence="1">
    <name type="scientific">marine sediment metagenome</name>
    <dbReference type="NCBI Taxonomy" id="412755"/>
    <lineage>
        <taxon>unclassified sequences</taxon>
        <taxon>metagenomes</taxon>
        <taxon>ecological metagenomes</taxon>
    </lineage>
</organism>
<comment type="caution">
    <text evidence="1">The sequence shown here is derived from an EMBL/GenBank/DDBJ whole genome shotgun (WGS) entry which is preliminary data.</text>
</comment>
<feature type="non-terminal residue" evidence="1">
    <location>
        <position position="88"/>
    </location>
</feature>
<evidence type="ECO:0000313" key="1">
    <source>
        <dbReference type="EMBL" id="GAG24015.1"/>
    </source>
</evidence>
<gene>
    <name evidence="1" type="ORF">S01H1_60868</name>
</gene>
<name>X0W0I3_9ZZZZ</name>
<sequence length="88" mass="10085">MGSDLDVSILEAYSDKLEDLSPDELILLTRLTRQIGQISEREKCQTSFIEFVKGQWDDFIEGSHHRVMAEAFDRVISGDLKRLIINMA</sequence>
<protein>
    <submittedName>
        <fullName evidence="1">Uncharacterized protein</fullName>
    </submittedName>
</protein>
<proteinExistence type="predicted"/>
<reference evidence="1" key="1">
    <citation type="journal article" date="2014" name="Front. Microbiol.">
        <title>High frequency of phylogenetically diverse reductive dehalogenase-homologous genes in deep subseafloor sedimentary metagenomes.</title>
        <authorList>
            <person name="Kawai M."/>
            <person name="Futagami T."/>
            <person name="Toyoda A."/>
            <person name="Takaki Y."/>
            <person name="Nishi S."/>
            <person name="Hori S."/>
            <person name="Arai W."/>
            <person name="Tsubouchi T."/>
            <person name="Morono Y."/>
            <person name="Uchiyama I."/>
            <person name="Ito T."/>
            <person name="Fujiyama A."/>
            <person name="Inagaki F."/>
            <person name="Takami H."/>
        </authorList>
    </citation>
    <scope>NUCLEOTIDE SEQUENCE</scope>
    <source>
        <strain evidence="1">Expedition CK06-06</strain>
    </source>
</reference>
<dbReference type="AlphaFoldDB" id="X0W0I3"/>
<dbReference type="EMBL" id="BARS01039880">
    <property type="protein sequence ID" value="GAG24015.1"/>
    <property type="molecule type" value="Genomic_DNA"/>
</dbReference>